<protein>
    <recommendedName>
        <fullName evidence="10">Aromatic amino acid permease</fullName>
    </recommendedName>
</protein>
<dbReference type="PROSITE" id="PS00594">
    <property type="entry name" value="AROMATIC_AA_PERMEASE_1"/>
    <property type="match status" value="1"/>
</dbReference>
<dbReference type="InterPro" id="IPR018227">
    <property type="entry name" value="Amino_acid_transport_2"/>
</dbReference>
<keyword evidence="7 10" id="KW-0029">Amino-acid transport</keyword>
<dbReference type="PRINTS" id="PR00166">
    <property type="entry name" value="AROAAPRMEASE"/>
</dbReference>
<sequence length="415" mass="45402">MEENTDQKHSAFWGVMVIAGTVIGGGMFALPVDLAGAWFFWGAFILIIAWFSMLHSGLLLLEANLNYPTGSSFNTLTKDLLGKRWNVISGITVAFVLYILTYAYISANGAIISETLSMHSSMTIPSRVIGIGTAVFVASVLWISSLAASRITSLFLGIKILAFVIVFGSLFFKVDFSILSDVSGISESNRYFPYIFMAVPVCLASFGFHGNIPSLIICYGKRKDKLVKSIVLGSLLALFIYLFWLYCTMGNIQREKFKEIISSGGNVDALVKSFMGTHPGGVIEFFLLVFSNLAVASSFFGVTLGLFDYLADLFKIDNSHFGRFKTVLLTFLPPGILYLLFPNGFIYGIGGAGLCATIWAVIVPALLALKSRKRFPDKTFTVWGGKVIPAVVILFGVIVIICWFGNVLNILPKFS</sequence>
<dbReference type="AlphaFoldDB" id="D4GGI1"/>
<dbReference type="RefSeq" id="WP_013024022.1">
    <property type="nucleotide sequence ID" value="NC_013956.2"/>
</dbReference>
<dbReference type="PANTHER" id="PTHR46997">
    <property type="entry name" value="LOW AFFINITY TRYPTOPHAN PERMEASE-RELATED"/>
    <property type="match status" value="1"/>
</dbReference>
<dbReference type="EMBL" id="CP001875">
    <property type="protein sequence ID" value="ADD75282.1"/>
    <property type="molecule type" value="Genomic_DNA"/>
</dbReference>
<dbReference type="GO" id="GO:0015173">
    <property type="term" value="F:aromatic amino acid transmembrane transporter activity"/>
    <property type="evidence" value="ECO:0007669"/>
    <property type="project" value="UniProtKB-UniRule"/>
</dbReference>
<evidence type="ECO:0000256" key="9">
    <source>
        <dbReference type="ARBA" id="ARBA00023136"/>
    </source>
</evidence>
<feature type="transmembrane region" description="Helical" evidence="10">
    <location>
        <begin position="151"/>
        <end position="172"/>
    </location>
</feature>
<keyword evidence="8 10" id="KW-1133">Transmembrane helix</keyword>
<feature type="transmembrane region" description="Helical" evidence="10">
    <location>
        <begin position="38"/>
        <end position="61"/>
    </location>
</feature>
<dbReference type="PANTHER" id="PTHR46997:SF1">
    <property type="entry name" value="LOW AFFINITY TRYPTOPHAN PERMEASE-RELATED"/>
    <property type="match status" value="1"/>
</dbReference>
<dbReference type="NCBIfam" id="NF007235">
    <property type="entry name" value="PRK09664.1"/>
    <property type="match status" value="1"/>
</dbReference>
<evidence type="ECO:0000256" key="5">
    <source>
        <dbReference type="ARBA" id="ARBA00022519"/>
    </source>
</evidence>
<dbReference type="KEGG" id="pam:PANA_0115"/>
<evidence type="ECO:0000313" key="12">
    <source>
        <dbReference type="Proteomes" id="UP000001702"/>
    </source>
</evidence>
<evidence type="ECO:0000256" key="10">
    <source>
        <dbReference type="RuleBase" id="RU367149"/>
    </source>
</evidence>
<evidence type="ECO:0000313" key="11">
    <source>
        <dbReference type="EMBL" id="ADD75282.1"/>
    </source>
</evidence>
<dbReference type="Pfam" id="PF03222">
    <property type="entry name" value="Trp_Tyr_perm"/>
    <property type="match status" value="1"/>
</dbReference>
<reference evidence="11 12" key="1">
    <citation type="journal article" date="2010" name="J. Bacteriol.">
        <title>Genome sequence of Pantoea ananatis LMG20103, the causative agent of Eucalyptus blight and dieback.</title>
        <authorList>
            <person name="De Maayer P."/>
            <person name="Chan W.Y."/>
            <person name="Venter S.N."/>
            <person name="Toth I.K."/>
            <person name="Birch P.R."/>
            <person name="Joubert F."/>
            <person name="Coutinho T.A."/>
        </authorList>
    </citation>
    <scope>NUCLEOTIDE SEQUENCE [LARGE SCALE GENOMIC DNA]</scope>
    <source>
        <strain evidence="11 12">LMG 20103</strain>
    </source>
</reference>
<evidence type="ECO:0000256" key="4">
    <source>
        <dbReference type="ARBA" id="ARBA00022475"/>
    </source>
</evidence>
<evidence type="ECO:0000256" key="2">
    <source>
        <dbReference type="ARBA" id="ARBA00005452"/>
    </source>
</evidence>
<dbReference type="GO" id="GO:0003333">
    <property type="term" value="P:amino acid transmembrane transport"/>
    <property type="evidence" value="ECO:0007669"/>
    <property type="project" value="InterPro"/>
</dbReference>
<feature type="transmembrane region" description="Helical" evidence="10">
    <location>
        <begin position="390"/>
        <end position="411"/>
    </location>
</feature>
<dbReference type="Gene3D" id="1.20.1740.10">
    <property type="entry name" value="Amino acid/polyamine transporter I"/>
    <property type="match status" value="1"/>
</dbReference>
<feature type="transmembrane region" description="Helical" evidence="10">
    <location>
        <begin position="226"/>
        <end position="246"/>
    </location>
</feature>
<evidence type="ECO:0000256" key="8">
    <source>
        <dbReference type="ARBA" id="ARBA00022989"/>
    </source>
</evidence>
<feature type="transmembrane region" description="Helical" evidence="10">
    <location>
        <begin position="192"/>
        <end position="219"/>
    </location>
</feature>
<proteinExistence type="inferred from homology"/>
<evidence type="ECO:0000256" key="6">
    <source>
        <dbReference type="ARBA" id="ARBA00022692"/>
    </source>
</evidence>
<feature type="transmembrane region" description="Helical" evidence="10">
    <location>
        <begin position="124"/>
        <end position="144"/>
    </location>
</feature>
<dbReference type="InterPro" id="IPR013061">
    <property type="entry name" value="Trp/try_permease_CS"/>
</dbReference>
<evidence type="ECO:0000256" key="1">
    <source>
        <dbReference type="ARBA" id="ARBA00004429"/>
    </source>
</evidence>
<evidence type="ECO:0000256" key="3">
    <source>
        <dbReference type="ARBA" id="ARBA00022448"/>
    </source>
</evidence>
<keyword evidence="4 10" id="KW-1003">Cell membrane</keyword>
<comment type="similarity">
    <text evidence="2 10">Belongs to the amino acid/polyamine transporter 2 family. Mtr/TnaB/TyrP permease subfamily.</text>
</comment>
<evidence type="ECO:0000256" key="7">
    <source>
        <dbReference type="ARBA" id="ARBA00022970"/>
    </source>
</evidence>
<dbReference type="GO" id="GO:0005886">
    <property type="term" value="C:plasma membrane"/>
    <property type="evidence" value="ECO:0007669"/>
    <property type="project" value="UniProtKB-SubCell"/>
</dbReference>
<dbReference type="HOGENOM" id="CLU_038102_2_1_6"/>
<keyword evidence="6 10" id="KW-0812">Transmembrane</keyword>
<keyword evidence="3 10" id="KW-0813">Transport</keyword>
<dbReference type="InterPro" id="IPR013059">
    <property type="entry name" value="Trp_tyr_transpt"/>
</dbReference>
<keyword evidence="5 10" id="KW-0997">Cell inner membrane</keyword>
<keyword evidence="12" id="KW-1185">Reference proteome</keyword>
<feature type="transmembrane region" description="Helical" evidence="10">
    <location>
        <begin position="12"/>
        <end position="32"/>
    </location>
</feature>
<feature type="transmembrane region" description="Helical" evidence="10">
    <location>
        <begin position="85"/>
        <end position="104"/>
    </location>
</feature>
<comment type="subcellular location">
    <subcellularLocation>
        <location evidence="1 10">Cell inner membrane</location>
        <topology evidence="1 10">Multi-pass membrane protein</topology>
    </subcellularLocation>
</comment>
<dbReference type="NCBIfam" id="NF007789">
    <property type="entry name" value="PRK10483.1"/>
    <property type="match status" value="1"/>
</dbReference>
<feature type="transmembrane region" description="Helical" evidence="10">
    <location>
        <begin position="347"/>
        <end position="369"/>
    </location>
</feature>
<comment type="function">
    <text evidence="10">Involved in transporting aromatic amino acids across the cytoplasmic membrane.</text>
</comment>
<keyword evidence="9 10" id="KW-0472">Membrane</keyword>
<organism evidence="11 12">
    <name type="scientific">Pantoea ananatis (strain LMG 20103)</name>
    <dbReference type="NCBI Taxonomy" id="706191"/>
    <lineage>
        <taxon>Bacteria</taxon>
        <taxon>Pseudomonadati</taxon>
        <taxon>Pseudomonadota</taxon>
        <taxon>Gammaproteobacteria</taxon>
        <taxon>Enterobacterales</taxon>
        <taxon>Erwiniaceae</taxon>
        <taxon>Pantoea</taxon>
    </lineage>
</organism>
<dbReference type="NCBIfam" id="TIGR00837">
    <property type="entry name" value="araaP"/>
    <property type="match status" value="1"/>
</dbReference>
<feature type="transmembrane region" description="Helical" evidence="10">
    <location>
        <begin position="322"/>
        <end position="341"/>
    </location>
</feature>
<gene>
    <name evidence="11" type="primary">tnaB</name>
    <name evidence="11" type="ordered locus">PANA_0115</name>
</gene>
<dbReference type="STRING" id="706191.PANA_0115"/>
<feature type="transmembrane region" description="Helical" evidence="10">
    <location>
        <begin position="285"/>
        <end position="310"/>
    </location>
</feature>
<dbReference type="Proteomes" id="UP000001702">
    <property type="component" value="Chromosome"/>
</dbReference>
<name>D4GGI1_PANAM</name>
<dbReference type="eggNOG" id="COG0814">
    <property type="taxonomic scope" value="Bacteria"/>
</dbReference>
<accession>D4GGI1</accession>
<dbReference type="FunFam" id="1.20.1740.10:FF:000019">
    <property type="entry name" value="Tryptophan permease TnaB"/>
    <property type="match status" value="1"/>
</dbReference>